<keyword evidence="2" id="KW-1185">Reference proteome</keyword>
<evidence type="ECO:0000313" key="1">
    <source>
        <dbReference type="EMBL" id="CEM25993.1"/>
    </source>
</evidence>
<organism evidence="1 2">
    <name type="scientific">Vitrella brassicaformis (strain CCMP3155)</name>
    <dbReference type="NCBI Taxonomy" id="1169540"/>
    <lineage>
        <taxon>Eukaryota</taxon>
        <taxon>Sar</taxon>
        <taxon>Alveolata</taxon>
        <taxon>Colpodellida</taxon>
        <taxon>Vitrellaceae</taxon>
        <taxon>Vitrella</taxon>
    </lineage>
</organism>
<sequence length="212" mass="23478">MAILSQLRTYKARLTPGTYCTVIAHLAKYQAPCNLVLDYETFPPDREVDVPIASVNEAVDIQTIHQDCKGCVAGLYMCHGRVRHLSDWYAFIAIALAFEPTDSIAIEVAVADNGVADALEEMLKQMRRLNDSYICEGYTRRPNGYYNCVLSASFTPCIRPVGIANEPFSVTDTIRLAESHNIDIKCLFMTPEGLAEAGIDAQADYQLCAGDW</sequence>
<evidence type="ECO:0000313" key="2">
    <source>
        <dbReference type="Proteomes" id="UP000041254"/>
    </source>
</evidence>
<gene>
    <name evidence="1" type="ORF">Vbra_1262</name>
</gene>
<dbReference type="VEuPathDB" id="CryptoDB:Vbra_1262"/>
<dbReference type="AlphaFoldDB" id="A0A0G4GAJ7"/>
<name>A0A0G4GAJ7_VITBC</name>
<dbReference type="Proteomes" id="UP000041254">
    <property type="component" value="Unassembled WGS sequence"/>
</dbReference>
<accession>A0A0G4GAJ7</accession>
<dbReference type="EMBL" id="CDMY01000609">
    <property type="protein sequence ID" value="CEM25993.1"/>
    <property type="molecule type" value="Genomic_DNA"/>
</dbReference>
<dbReference type="InParanoid" id="A0A0G4GAJ7"/>
<proteinExistence type="predicted"/>
<protein>
    <submittedName>
        <fullName evidence="1">Uncharacterized protein</fullName>
    </submittedName>
</protein>
<reference evidence="1 2" key="1">
    <citation type="submission" date="2014-11" db="EMBL/GenBank/DDBJ databases">
        <authorList>
            <person name="Zhu J."/>
            <person name="Qi W."/>
            <person name="Song R."/>
        </authorList>
    </citation>
    <scope>NUCLEOTIDE SEQUENCE [LARGE SCALE GENOMIC DNA]</scope>
</reference>